<comment type="caution">
    <text evidence="2">Lacks conserved residue(s) required for the propagation of feature annotation.</text>
</comment>
<dbReference type="Proteomes" id="UP000436088">
    <property type="component" value="Unassembled WGS sequence"/>
</dbReference>
<dbReference type="SUPFAM" id="SSF52540">
    <property type="entry name" value="P-loop containing nucleoside triphosphate hydrolases"/>
    <property type="match status" value="1"/>
</dbReference>
<organism evidence="4 5">
    <name type="scientific">Hibiscus syriacus</name>
    <name type="common">Rose of Sharon</name>
    <dbReference type="NCBI Taxonomy" id="106335"/>
    <lineage>
        <taxon>Eukaryota</taxon>
        <taxon>Viridiplantae</taxon>
        <taxon>Streptophyta</taxon>
        <taxon>Embryophyta</taxon>
        <taxon>Tracheophyta</taxon>
        <taxon>Spermatophyta</taxon>
        <taxon>Magnoliopsida</taxon>
        <taxon>eudicotyledons</taxon>
        <taxon>Gunneridae</taxon>
        <taxon>Pentapetalae</taxon>
        <taxon>rosids</taxon>
        <taxon>malvids</taxon>
        <taxon>Malvales</taxon>
        <taxon>Malvaceae</taxon>
        <taxon>Malvoideae</taxon>
        <taxon>Hibiscus</taxon>
    </lineage>
</organism>
<dbReference type="EMBL" id="VEPZ02000231">
    <property type="protein sequence ID" value="KAE8729254.1"/>
    <property type="molecule type" value="Genomic_DNA"/>
</dbReference>
<name>A0A6A3CL54_HIBSY</name>
<keyword evidence="1" id="KW-0505">Motor protein</keyword>
<evidence type="ECO:0000256" key="2">
    <source>
        <dbReference type="PROSITE-ProRule" id="PRU00283"/>
    </source>
</evidence>
<comment type="caution">
    <text evidence="4">The sequence shown here is derived from an EMBL/GenBank/DDBJ whole genome shotgun (WGS) entry which is preliminary data.</text>
</comment>
<reference evidence="4" key="1">
    <citation type="submission" date="2019-09" db="EMBL/GenBank/DDBJ databases">
        <title>Draft genome information of white flower Hibiscus syriacus.</title>
        <authorList>
            <person name="Kim Y.-M."/>
        </authorList>
    </citation>
    <scope>NUCLEOTIDE SEQUENCE [LARGE SCALE GENOMIC DNA]</scope>
    <source>
        <strain evidence="4">YM2019G1</strain>
    </source>
</reference>
<sequence length="148" mass="17099">MNEEAELIQEQGERIFVSVRVRPLNNKERARHGTSDWECINNDTIVFKSSLPDAYTFDRVFDCDCPTSQVYEEGAKDVALSVHQEREFLVKFSAMEIYNEAVRDLLSSDTTPLRLLDDPERGTVVERLTEETIIDKEHLQELLSIYEG</sequence>
<proteinExistence type="inferred from homology"/>
<keyword evidence="5" id="KW-1185">Reference proteome</keyword>
<comment type="similarity">
    <text evidence="2">Belongs to the TRAFAC class myosin-kinesin ATPase superfamily. Kinesin family.</text>
</comment>
<dbReference type="Gene3D" id="3.40.850.10">
    <property type="entry name" value="Kinesin motor domain"/>
    <property type="match status" value="2"/>
</dbReference>
<dbReference type="InterPro" id="IPR027417">
    <property type="entry name" value="P-loop_NTPase"/>
</dbReference>
<gene>
    <name evidence="4" type="ORF">F3Y22_tig00003725pilonHSYRG00250</name>
</gene>
<dbReference type="GO" id="GO:0007018">
    <property type="term" value="P:microtubule-based movement"/>
    <property type="evidence" value="ECO:0007669"/>
    <property type="project" value="InterPro"/>
</dbReference>
<dbReference type="PANTHER" id="PTHR47968">
    <property type="entry name" value="CENTROMERE PROTEIN E"/>
    <property type="match status" value="1"/>
</dbReference>
<protein>
    <recommendedName>
        <fullName evidence="3">Kinesin motor domain-containing protein</fullName>
    </recommendedName>
</protein>
<dbReference type="PANTHER" id="PTHR47968:SF54">
    <property type="entry name" value="KINESIN-LIKE PROTEIN NACK2"/>
    <property type="match status" value="1"/>
</dbReference>
<dbReference type="InterPro" id="IPR036961">
    <property type="entry name" value="Kinesin_motor_dom_sf"/>
</dbReference>
<dbReference type="SMART" id="SM00129">
    <property type="entry name" value="KISc"/>
    <property type="match status" value="1"/>
</dbReference>
<dbReference type="GO" id="GO:0008017">
    <property type="term" value="F:microtubule binding"/>
    <property type="evidence" value="ECO:0007669"/>
    <property type="project" value="InterPro"/>
</dbReference>
<evidence type="ECO:0000313" key="5">
    <source>
        <dbReference type="Proteomes" id="UP000436088"/>
    </source>
</evidence>
<evidence type="ECO:0000313" key="4">
    <source>
        <dbReference type="EMBL" id="KAE8729254.1"/>
    </source>
</evidence>
<dbReference type="InterPro" id="IPR027640">
    <property type="entry name" value="Kinesin-like_fam"/>
</dbReference>
<feature type="domain" description="Kinesin motor" evidence="3">
    <location>
        <begin position="1"/>
        <end position="148"/>
    </location>
</feature>
<dbReference type="AlphaFoldDB" id="A0A6A3CL54"/>
<evidence type="ECO:0000256" key="1">
    <source>
        <dbReference type="ARBA" id="ARBA00023175"/>
    </source>
</evidence>
<dbReference type="Pfam" id="PF00225">
    <property type="entry name" value="Kinesin"/>
    <property type="match status" value="1"/>
</dbReference>
<dbReference type="GO" id="GO:0005524">
    <property type="term" value="F:ATP binding"/>
    <property type="evidence" value="ECO:0007669"/>
    <property type="project" value="InterPro"/>
</dbReference>
<dbReference type="InterPro" id="IPR001752">
    <property type="entry name" value="Kinesin_motor_dom"/>
</dbReference>
<evidence type="ECO:0000259" key="3">
    <source>
        <dbReference type="PROSITE" id="PS50067"/>
    </source>
</evidence>
<accession>A0A6A3CL54</accession>
<dbReference type="GO" id="GO:0003777">
    <property type="term" value="F:microtubule motor activity"/>
    <property type="evidence" value="ECO:0007669"/>
    <property type="project" value="InterPro"/>
</dbReference>
<dbReference type="PROSITE" id="PS50067">
    <property type="entry name" value="KINESIN_MOTOR_2"/>
    <property type="match status" value="1"/>
</dbReference>